<dbReference type="Proteomes" id="UP000626092">
    <property type="component" value="Unassembled WGS sequence"/>
</dbReference>
<proteinExistence type="predicted"/>
<evidence type="ECO:0000313" key="1">
    <source>
        <dbReference type="EMBL" id="KAF7139360.1"/>
    </source>
</evidence>
<accession>A0A834GRT5</accession>
<evidence type="ECO:0000313" key="2">
    <source>
        <dbReference type="Proteomes" id="UP000626092"/>
    </source>
</evidence>
<sequence length="206" mass="23645">MAHLLKIDQAFENMSVHEISTCPEEIPTTLLSSKIISDHTHSTSSSSPIILPRLHSYSPSKKVLVVMGKPPARTGFHRHRSLAMSRYYPSYMRDSPHLSLLDSLLASSLCPTFYRIEETPGFVGYGELRKRAKSQFSHWVNEVRRPHYSKGFIDDSPSLYPLPKEPNWFDELASLKFDPPLYQPKFLSSFAFSLTPMKPKNFWLPF</sequence>
<organism evidence="1 2">
    <name type="scientific">Rhododendron simsii</name>
    <name type="common">Sims's rhododendron</name>
    <dbReference type="NCBI Taxonomy" id="118357"/>
    <lineage>
        <taxon>Eukaryota</taxon>
        <taxon>Viridiplantae</taxon>
        <taxon>Streptophyta</taxon>
        <taxon>Embryophyta</taxon>
        <taxon>Tracheophyta</taxon>
        <taxon>Spermatophyta</taxon>
        <taxon>Magnoliopsida</taxon>
        <taxon>eudicotyledons</taxon>
        <taxon>Gunneridae</taxon>
        <taxon>Pentapetalae</taxon>
        <taxon>asterids</taxon>
        <taxon>Ericales</taxon>
        <taxon>Ericaceae</taxon>
        <taxon>Ericoideae</taxon>
        <taxon>Rhodoreae</taxon>
        <taxon>Rhododendron</taxon>
    </lineage>
</organism>
<dbReference type="OrthoDB" id="1744691at2759"/>
<keyword evidence="2" id="KW-1185">Reference proteome</keyword>
<gene>
    <name evidence="1" type="ORF">RHSIM_Rhsim07G0122700</name>
</gene>
<name>A0A834GRT5_RHOSS</name>
<protein>
    <submittedName>
        <fullName evidence="1">Uncharacterized protein</fullName>
    </submittedName>
</protein>
<reference evidence="1" key="1">
    <citation type="submission" date="2019-11" db="EMBL/GenBank/DDBJ databases">
        <authorList>
            <person name="Liu Y."/>
            <person name="Hou J."/>
            <person name="Li T.-Q."/>
            <person name="Guan C.-H."/>
            <person name="Wu X."/>
            <person name="Wu H.-Z."/>
            <person name="Ling F."/>
            <person name="Zhang R."/>
            <person name="Shi X.-G."/>
            <person name="Ren J.-P."/>
            <person name="Chen E.-F."/>
            <person name="Sun J.-M."/>
        </authorList>
    </citation>
    <scope>NUCLEOTIDE SEQUENCE</scope>
    <source>
        <strain evidence="1">Adult_tree_wgs_1</strain>
        <tissue evidence="1">Leaves</tissue>
    </source>
</reference>
<dbReference type="EMBL" id="WJXA01000007">
    <property type="protein sequence ID" value="KAF7139360.1"/>
    <property type="molecule type" value="Genomic_DNA"/>
</dbReference>
<comment type="caution">
    <text evidence="1">The sequence shown here is derived from an EMBL/GenBank/DDBJ whole genome shotgun (WGS) entry which is preliminary data.</text>
</comment>
<dbReference type="AlphaFoldDB" id="A0A834GRT5"/>